<accession>A0A3Q0T430</accession>
<dbReference type="GeneTree" id="ENSGT01150000287194"/>
<organism evidence="2 3">
    <name type="scientific">Amphilophus citrinellus</name>
    <name type="common">Midas cichlid</name>
    <name type="synonym">Cichlasoma citrinellum</name>
    <dbReference type="NCBI Taxonomy" id="61819"/>
    <lineage>
        <taxon>Eukaryota</taxon>
        <taxon>Metazoa</taxon>
        <taxon>Chordata</taxon>
        <taxon>Craniata</taxon>
        <taxon>Vertebrata</taxon>
        <taxon>Euteleostomi</taxon>
        <taxon>Actinopterygii</taxon>
        <taxon>Neopterygii</taxon>
        <taxon>Teleostei</taxon>
        <taxon>Neoteleostei</taxon>
        <taxon>Acanthomorphata</taxon>
        <taxon>Ovalentaria</taxon>
        <taxon>Cichlomorphae</taxon>
        <taxon>Cichliformes</taxon>
        <taxon>Cichlidae</taxon>
        <taxon>New World cichlids</taxon>
        <taxon>Cichlasomatinae</taxon>
        <taxon>Heroini</taxon>
        <taxon>Amphilophus</taxon>
    </lineage>
</organism>
<dbReference type="InterPro" id="IPR036179">
    <property type="entry name" value="Ig-like_dom_sf"/>
</dbReference>
<protein>
    <recommendedName>
        <fullName evidence="1">Immunoglobulin V-set domain-containing protein</fullName>
    </recommendedName>
</protein>
<feature type="domain" description="Immunoglobulin V-set" evidence="1">
    <location>
        <begin position="6"/>
        <end position="82"/>
    </location>
</feature>
<evidence type="ECO:0000259" key="1">
    <source>
        <dbReference type="Pfam" id="PF07686"/>
    </source>
</evidence>
<dbReference type="Pfam" id="PF07686">
    <property type="entry name" value="V-set"/>
    <property type="match status" value="1"/>
</dbReference>
<name>A0A3Q0T430_AMPCI</name>
<keyword evidence="3" id="KW-1185">Reference proteome</keyword>
<sequence>ISKHIITAESGQSITLPCRAPNDNIKFVHWSRADLEPEYLLVYQDGQILPDKQHPSLKNLMDLQDGQMKDGDVSLILKDVTTHGSPTCGQRSVYIKGLSPGGLLSRGGLEVAGKRGKTC</sequence>
<proteinExistence type="predicted"/>
<dbReference type="Ensembl" id="ENSACIT00000027598.1">
    <property type="protein sequence ID" value="ENSACIP00000026890.1"/>
    <property type="gene ID" value="ENSACIG00000020820.1"/>
</dbReference>
<dbReference type="SUPFAM" id="SSF48726">
    <property type="entry name" value="Immunoglobulin"/>
    <property type="match status" value="1"/>
</dbReference>
<dbReference type="Gene3D" id="2.60.40.10">
    <property type="entry name" value="Immunoglobulins"/>
    <property type="match status" value="1"/>
</dbReference>
<dbReference type="InterPro" id="IPR013783">
    <property type="entry name" value="Ig-like_fold"/>
</dbReference>
<reference evidence="2" key="1">
    <citation type="submission" date="2025-08" db="UniProtKB">
        <authorList>
            <consortium name="Ensembl"/>
        </authorList>
    </citation>
    <scope>IDENTIFICATION</scope>
</reference>
<dbReference type="Proteomes" id="UP000261340">
    <property type="component" value="Unplaced"/>
</dbReference>
<reference evidence="2" key="2">
    <citation type="submission" date="2025-09" db="UniProtKB">
        <authorList>
            <consortium name="Ensembl"/>
        </authorList>
    </citation>
    <scope>IDENTIFICATION</scope>
</reference>
<dbReference type="InterPro" id="IPR013106">
    <property type="entry name" value="Ig_V-set"/>
</dbReference>
<evidence type="ECO:0000313" key="2">
    <source>
        <dbReference type="Ensembl" id="ENSACIP00000026890.1"/>
    </source>
</evidence>
<dbReference type="AlphaFoldDB" id="A0A3Q0T430"/>
<evidence type="ECO:0000313" key="3">
    <source>
        <dbReference type="Proteomes" id="UP000261340"/>
    </source>
</evidence>